<sequence length="68" mass="7122">ADALTLVARHRQLVGDRTAPTLLTPHDREFARLFGDVGPDRVAAARRGAADLGCTVLLKGDATVVADA</sequence>
<evidence type="ECO:0000313" key="2">
    <source>
        <dbReference type="EMBL" id="PZA18797.1"/>
    </source>
</evidence>
<dbReference type="InterPro" id="IPR029056">
    <property type="entry name" value="Ribokinase-like"/>
</dbReference>
<comment type="caution">
    <text evidence="2">The sequence shown here is derived from an EMBL/GenBank/DDBJ whole genome shotgun (WGS) entry which is preliminary data.</text>
</comment>
<protein>
    <submittedName>
        <fullName evidence="2">Bifunctional ADP-dependent NAD(P)H-hydrate dehydratase/NAD(P)H-hydrate epimerase</fullName>
    </submittedName>
</protein>
<gene>
    <name evidence="2" type="ORF">DMO24_24185</name>
</gene>
<evidence type="ECO:0000313" key="3">
    <source>
        <dbReference type="Proteomes" id="UP000247602"/>
    </source>
</evidence>
<accession>A0A323V224</accession>
<dbReference type="GO" id="GO:0016836">
    <property type="term" value="F:hydro-lyase activity"/>
    <property type="evidence" value="ECO:0007669"/>
    <property type="project" value="InterPro"/>
</dbReference>
<dbReference type="Gene3D" id="3.40.1190.20">
    <property type="match status" value="1"/>
</dbReference>
<dbReference type="AlphaFoldDB" id="A0A323V224"/>
<keyword evidence="3" id="KW-1185">Reference proteome</keyword>
<feature type="non-terminal residue" evidence="2">
    <location>
        <position position="68"/>
    </location>
</feature>
<dbReference type="Pfam" id="PF01256">
    <property type="entry name" value="Carb_kinase"/>
    <property type="match status" value="1"/>
</dbReference>
<proteinExistence type="predicted"/>
<dbReference type="Proteomes" id="UP000247602">
    <property type="component" value="Unassembled WGS sequence"/>
</dbReference>
<feature type="non-terminal residue" evidence="2">
    <location>
        <position position="1"/>
    </location>
</feature>
<dbReference type="SUPFAM" id="SSF53613">
    <property type="entry name" value="Ribokinase-like"/>
    <property type="match status" value="1"/>
</dbReference>
<dbReference type="RefSeq" id="WP_309147346.1">
    <property type="nucleotide sequence ID" value="NZ_QKNV01000638.1"/>
</dbReference>
<evidence type="ECO:0000259" key="1">
    <source>
        <dbReference type="PROSITE" id="PS51383"/>
    </source>
</evidence>
<dbReference type="PROSITE" id="PS51383">
    <property type="entry name" value="YJEF_C_3"/>
    <property type="match status" value="1"/>
</dbReference>
<dbReference type="InterPro" id="IPR000631">
    <property type="entry name" value="CARKD"/>
</dbReference>
<dbReference type="EMBL" id="QKNV01000638">
    <property type="protein sequence ID" value="PZA18797.1"/>
    <property type="molecule type" value="Genomic_DNA"/>
</dbReference>
<organism evidence="2 3">
    <name type="scientific">Modestobacter versicolor</name>
    <dbReference type="NCBI Taxonomy" id="429133"/>
    <lineage>
        <taxon>Bacteria</taxon>
        <taxon>Bacillati</taxon>
        <taxon>Actinomycetota</taxon>
        <taxon>Actinomycetes</taxon>
        <taxon>Geodermatophilales</taxon>
        <taxon>Geodermatophilaceae</taxon>
        <taxon>Modestobacter</taxon>
    </lineage>
</organism>
<name>A0A323V224_9ACTN</name>
<reference evidence="2 3" key="1">
    <citation type="submission" date="2018-06" db="EMBL/GenBank/DDBJ databases">
        <title>Draft genome sequence of Modestobacter versicolor CP153-2.</title>
        <authorList>
            <person name="Gundlapally S.R."/>
        </authorList>
    </citation>
    <scope>NUCLEOTIDE SEQUENCE [LARGE SCALE GENOMIC DNA]</scope>
    <source>
        <strain evidence="2 3">CP153-2</strain>
    </source>
</reference>
<feature type="domain" description="YjeF C-terminal" evidence="1">
    <location>
        <begin position="1"/>
        <end position="68"/>
    </location>
</feature>